<feature type="domain" description="Amidase" evidence="9">
    <location>
        <begin position="31"/>
        <end position="472"/>
    </location>
</feature>
<dbReference type="PATRIC" id="fig|626937.4.peg.2174"/>
<evidence type="ECO:0000256" key="7">
    <source>
        <dbReference type="ARBA" id="ARBA00047407"/>
    </source>
</evidence>
<dbReference type="InterPro" id="IPR036928">
    <property type="entry name" value="AS_sf"/>
</dbReference>
<dbReference type="EMBL" id="LSZW01000063">
    <property type="protein sequence ID" value="KXK64957.1"/>
    <property type="molecule type" value="Genomic_DNA"/>
</dbReference>
<dbReference type="HAMAP" id="MF_00120">
    <property type="entry name" value="GatA"/>
    <property type="match status" value="1"/>
</dbReference>
<dbReference type="PANTHER" id="PTHR11895:SF151">
    <property type="entry name" value="GLUTAMYL-TRNA(GLN) AMIDOTRANSFERASE SUBUNIT A"/>
    <property type="match status" value="1"/>
</dbReference>
<dbReference type="GO" id="GO:0005524">
    <property type="term" value="F:ATP binding"/>
    <property type="evidence" value="ECO:0007669"/>
    <property type="project" value="UniProtKB-KW"/>
</dbReference>
<evidence type="ECO:0000313" key="10">
    <source>
        <dbReference type="EMBL" id="KXK64957.1"/>
    </source>
</evidence>
<dbReference type="Pfam" id="PF01425">
    <property type="entry name" value="Amidase"/>
    <property type="match status" value="1"/>
</dbReference>
<keyword evidence="2 8" id="KW-0436">Ligase</keyword>
<comment type="subunit">
    <text evidence="8">Heterotrimer of A, B and C subunits.</text>
</comment>
<dbReference type="InterPro" id="IPR023631">
    <property type="entry name" value="Amidase_dom"/>
</dbReference>
<dbReference type="NCBIfam" id="TIGR00132">
    <property type="entry name" value="gatA"/>
    <property type="match status" value="1"/>
</dbReference>
<name>A0A136Q2U7_9FIRM</name>
<dbReference type="AlphaFoldDB" id="A0A136Q2U7"/>
<feature type="active site" description="Acyl-ester intermediate" evidence="8">
    <location>
        <position position="185"/>
    </location>
</feature>
<organism evidence="10 11">
    <name type="scientific">Christensenella minuta</name>
    <dbReference type="NCBI Taxonomy" id="626937"/>
    <lineage>
        <taxon>Bacteria</taxon>
        <taxon>Bacillati</taxon>
        <taxon>Bacillota</taxon>
        <taxon>Clostridia</taxon>
        <taxon>Christensenellales</taxon>
        <taxon>Christensenellaceae</taxon>
        <taxon>Christensenella</taxon>
    </lineage>
</organism>
<comment type="caution">
    <text evidence="10">The sequence shown here is derived from an EMBL/GenBank/DDBJ whole genome shotgun (WGS) entry which is preliminary data.</text>
</comment>
<evidence type="ECO:0000256" key="2">
    <source>
        <dbReference type="ARBA" id="ARBA00022598"/>
    </source>
</evidence>
<evidence type="ECO:0000256" key="5">
    <source>
        <dbReference type="ARBA" id="ARBA00022917"/>
    </source>
</evidence>
<dbReference type="EC" id="6.3.5.7" evidence="8"/>
<dbReference type="GO" id="GO:0006412">
    <property type="term" value="P:translation"/>
    <property type="evidence" value="ECO:0007669"/>
    <property type="project" value="UniProtKB-UniRule"/>
</dbReference>
<comment type="catalytic activity">
    <reaction evidence="7 8">
        <text>L-glutamyl-tRNA(Gln) + L-glutamine + ATP + H2O = L-glutaminyl-tRNA(Gln) + L-glutamate + ADP + phosphate + H(+)</text>
        <dbReference type="Rhea" id="RHEA:17521"/>
        <dbReference type="Rhea" id="RHEA-COMP:9681"/>
        <dbReference type="Rhea" id="RHEA-COMP:9684"/>
        <dbReference type="ChEBI" id="CHEBI:15377"/>
        <dbReference type="ChEBI" id="CHEBI:15378"/>
        <dbReference type="ChEBI" id="CHEBI:29985"/>
        <dbReference type="ChEBI" id="CHEBI:30616"/>
        <dbReference type="ChEBI" id="CHEBI:43474"/>
        <dbReference type="ChEBI" id="CHEBI:58359"/>
        <dbReference type="ChEBI" id="CHEBI:78520"/>
        <dbReference type="ChEBI" id="CHEBI:78521"/>
        <dbReference type="ChEBI" id="CHEBI:456216"/>
        <dbReference type="EC" id="6.3.5.7"/>
    </reaction>
</comment>
<feature type="active site" description="Charge relay system" evidence="8">
    <location>
        <position position="86"/>
    </location>
</feature>
<keyword evidence="11" id="KW-1185">Reference proteome</keyword>
<dbReference type="Gene3D" id="3.90.1300.10">
    <property type="entry name" value="Amidase signature (AS) domain"/>
    <property type="match status" value="1"/>
</dbReference>
<comment type="similarity">
    <text evidence="1 8">Belongs to the amidase family. GatA subfamily.</text>
</comment>
<dbReference type="InterPro" id="IPR020556">
    <property type="entry name" value="Amidase_CS"/>
</dbReference>
<feature type="active site" description="Charge relay system" evidence="8">
    <location>
        <position position="161"/>
    </location>
</feature>
<dbReference type="GO" id="GO:0030956">
    <property type="term" value="C:glutamyl-tRNA(Gln) amidotransferase complex"/>
    <property type="evidence" value="ECO:0007669"/>
    <property type="project" value="InterPro"/>
</dbReference>
<keyword evidence="5 8" id="KW-0648">Protein biosynthesis</keyword>
<dbReference type="STRING" id="626937.HMPREF3293_02206"/>
<reference evidence="10 11" key="1">
    <citation type="submission" date="2016-02" db="EMBL/GenBank/DDBJ databases">
        <authorList>
            <person name="Wen L."/>
            <person name="He K."/>
            <person name="Yang H."/>
        </authorList>
    </citation>
    <scope>NUCLEOTIDE SEQUENCE [LARGE SCALE GENOMIC DNA]</scope>
    <source>
        <strain evidence="10 11">DSM 22607</strain>
    </source>
</reference>
<evidence type="ECO:0000313" key="11">
    <source>
        <dbReference type="Proteomes" id="UP000070366"/>
    </source>
</evidence>
<keyword evidence="4 8" id="KW-0067">ATP-binding</keyword>
<evidence type="ECO:0000259" key="9">
    <source>
        <dbReference type="Pfam" id="PF01425"/>
    </source>
</evidence>
<dbReference type="GO" id="GO:0016740">
    <property type="term" value="F:transferase activity"/>
    <property type="evidence" value="ECO:0007669"/>
    <property type="project" value="UniProtKB-KW"/>
</dbReference>
<keyword evidence="10" id="KW-0808">Transferase</keyword>
<dbReference type="SUPFAM" id="SSF75304">
    <property type="entry name" value="Amidase signature (AS) enzymes"/>
    <property type="match status" value="1"/>
</dbReference>
<dbReference type="PANTHER" id="PTHR11895">
    <property type="entry name" value="TRANSAMIDASE"/>
    <property type="match status" value="1"/>
</dbReference>
<evidence type="ECO:0000256" key="4">
    <source>
        <dbReference type="ARBA" id="ARBA00022840"/>
    </source>
</evidence>
<protein>
    <recommendedName>
        <fullName evidence="8">Glutamyl-tRNA(Gln) amidotransferase subunit A</fullName>
        <shortName evidence="8">Glu-ADT subunit A</shortName>
        <ecNumber evidence="8">6.3.5.7</ecNumber>
    </recommendedName>
</protein>
<dbReference type="InterPro" id="IPR000120">
    <property type="entry name" value="Amidase"/>
</dbReference>
<gene>
    <name evidence="8" type="primary">gatA</name>
    <name evidence="10" type="ORF">HMPREF3293_02206</name>
</gene>
<comment type="function">
    <text evidence="6 8">Allows the formation of correctly charged Gln-tRNA(Gln) through the transamidation of misacylated Glu-tRNA(Gln) in organisms which lack glutaminyl-tRNA synthetase. The reaction takes place in the presence of glutamine and ATP through an activated gamma-phospho-Glu-tRNA(Gln).</text>
</comment>
<dbReference type="PIRSF" id="PIRSF001221">
    <property type="entry name" value="Amidase_fungi"/>
    <property type="match status" value="1"/>
</dbReference>
<evidence type="ECO:0000256" key="1">
    <source>
        <dbReference type="ARBA" id="ARBA00008069"/>
    </source>
</evidence>
<accession>A0A136Q2U7</accession>
<dbReference type="Proteomes" id="UP000070366">
    <property type="component" value="Unassembled WGS sequence"/>
</dbReference>
<dbReference type="GO" id="GO:0050567">
    <property type="term" value="F:glutaminyl-tRNA synthase (glutamine-hydrolyzing) activity"/>
    <property type="evidence" value="ECO:0007669"/>
    <property type="project" value="UniProtKB-UniRule"/>
</dbReference>
<dbReference type="PROSITE" id="PS00571">
    <property type="entry name" value="AMIDASES"/>
    <property type="match status" value="1"/>
</dbReference>
<sequence>MTEEMKTMELTALNITQAADMLAKKEISSAELTQAYIDRIERVEPEVNALVTTCADEALEAAKRVDKKRVKGELLGRLAGIPAIIKDNMCTKGVLSTASSKMLYNYKPVYDATVIEKLKAEDYVLLAKANMDEFAMGSSTETSYFGVTKNPWDTARVPGGSSGGSAACVAADEAVFSLGSDTGGSVRQPAAFCGVVGLKPTYGTVSRFGLMAFASSLDQIGPLTKTVEDSAFVLDIIAGNDKKDSTSAIMDYPRYGEGMKQGIKGLKVGIPKEYLEQEIDPEVRRSYLEAVKLFEEMGAVVEETSLPTFDYALSAYYVIASAEVASNLSRFDGIRYGYRTDHYSDLKEMYKNTRSEGFGDETKRRIMLGNYVLSSGYYDAYYLKALKVKTLIKNDFDRLFGKYDILLSPTAPTPAFEIGAKSTPLEMYVNDLFTVPVNIAGVTAISVPSGVTKEGLPVSVQMIAKAFDENTMFRAAWNFEQAVKFDKKPTL</sequence>
<evidence type="ECO:0000256" key="6">
    <source>
        <dbReference type="ARBA" id="ARBA00025295"/>
    </source>
</evidence>
<proteinExistence type="inferred from homology"/>
<keyword evidence="3 8" id="KW-0547">Nucleotide-binding</keyword>
<dbReference type="InterPro" id="IPR004412">
    <property type="entry name" value="GatA"/>
</dbReference>
<evidence type="ECO:0000256" key="8">
    <source>
        <dbReference type="HAMAP-Rule" id="MF_00120"/>
    </source>
</evidence>
<evidence type="ECO:0000256" key="3">
    <source>
        <dbReference type="ARBA" id="ARBA00022741"/>
    </source>
</evidence>